<feature type="compositionally biased region" description="Basic and acidic residues" evidence="1">
    <location>
        <begin position="97"/>
        <end position="106"/>
    </location>
</feature>
<dbReference type="RefSeq" id="WP_128558603.1">
    <property type="nucleotide sequence ID" value="NZ_QUAK01000187.1"/>
</dbReference>
<keyword evidence="2" id="KW-1133">Transmembrane helix</keyword>
<name>A0A372LYG3_9ACTN</name>
<keyword evidence="2" id="KW-0472">Membrane</keyword>
<accession>A0A372LYG3</accession>
<evidence type="ECO:0000256" key="1">
    <source>
        <dbReference type="SAM" id="MobiDB-lite"/>
    </source>
</evidence>
<keyword evidence="4" id="KW-1185">Reference proteome</keyword>
<evidence type="ECO:0000256" key="2">
    <source>
        <dbReference type="SAM" id="Phobius"/>
    </source>
</evidence>
<comment type="caution">
    <text evidence="3">The sequence shown here is derived from an EMBL/GenBank/DDBJ whole genome shotgun (WGS) entry which is preliminary data.</text>
</comment>
<feature type="compositionally biased region" description="Basic and acidic residues" evidence="1">
    <location>
        <begin position="382"/>
        <end position="393"/>
    </location>
</feature>
<proteinExistence type="predicted"/>
<feature type="region of interest" description="Disordered" evidence="1">
    <location>
        <begin position="1"/>
        <end position="30"/>
    </location>
</feature>
<evidence type="ECO:0000313" key="3">
    <source>
        <dbReference type="EMBL" id="RFU83724.1"/>
    </source>
</evidence>
<keyword evidence="2" id="KW-0812">Transmembrane</keyword>
<dbReference type="OrthoDB" id="4309713at2"/>
<reference evidence="3 4" key="1">
    <citation type="submission" date="2018-08" db="EMBL/GenBank/DDBJ databases">
        <title>Isolation, diversity and antifungal activity of Actinobacteria from wheat.</title>
        <authorList>
            <person name="Han C."/>
        </authorList>
    </citation>
    <scope>NUCLEOTIDE SEQUENCE [LARGE SCALE GENOMIC DNA]</scope>
    <source>
        <strain evidence="3 4">NEAU-YY421</strain>
    </source>
</reference>
<evidence type="ECO:0000313" key="4">
    <source>
        <dbReference type="Proteomes" id="UP000263094"/>
    </source>
</evidence>
<gene>
    <name evidence="3" type="ORF">DY218_26315</name>
</gene>
<feature type="region of interest" description="Disordered" evidence="1">
    <location>
        <begin position="375"/>
        <end position="403"/>
    </location>
</feature>
<sequence>MPRRADGRDIGAGTGGAEGTRTPGERGLPKRYARRRFAPDQGVSTIELAGVLVVVAAIVVAVSGLGLAGTVADKVSCAVSTILGEGGSCGSSSDESDDKKTDEDYRPDRCKVSAHTETVSNEAKILWFTVGDKFDFKMEEFNVEDENGNVSKKYHMTFVSGDSAGVEFKAGAGAKAGGDDAEAGAKASVSIGGGVEISEGNTWVFDSEEEALSFRDDLQRLHEAEESNWTKPGWRVIRDGWREHVSKSNPELRERISEQMELNQIDFRTVEISAGAEGNLSGPALGDELEVGASGSIDVAGSMTVTDDHVKNTTTETYAFTLEGELQAEIDAGLADAGAYAGHKRNGAIGVTRDADSGELQQITITRTVDTKAGANAGLNVDGDKGPDGEKDSGSTGVGGQIGDTEVITTTLQIPKGPEGDEMRNTAEEWLNNPANATEPFETAFMDPSPTERPKDPNDKFGNLLFEEAQSSKVTYDSVENKEDFGFELNVMASLGYNRTMTETDAEIRTGDYLGAPAPQGDSRRYIPNQLCEG</sequence>
<dbReference type="AlphaFoldDB" id="A0A372LYG3"/>
<dbReference type="Proteomes" id="UP000263094">
    <property type="component" value="Unassembled WGS sequence"/>
</dbReference>
<feature type="transmembrane region" description="Helical" evidence="2">
    <location>
        <begin position="45"/>
        <end position="68"/>
    </location>
</feature>
<dbReference type="EMBL" id="QUAK01000187">
    <property type="protein sequence ID" value="RFU83724.1"/>
    <property type="molecule type" value="Genomic_DNA"/>
</dbReference>
<organism evidence="3 4">
    <name type="scientific">Streptomyces triticagri</name>
    <dbReference type="NCBI Taxonomy" id="2293568"/>
    <lineage>
        <taxon>Bacteria</taxon>
        <taxon>Bacillati</taxon>
        <taxon>Actinomycetota</taxon>
        <taxon>Actinomycetes</taxon>
        <taxon>Kitasatosporales</taxon>
        <taxon>Streptomycetaceae</taxon>
        <taxon>Streptomyces</taxon>
    </lineage>
</organism>
<feature type="region of interest" description="Disordered" evidence="1">
    <location>
        <begin position="85"/>
        <end position="106"/>
    </location>
</feature>
<protein>
    <submittedName>
        <fullName evidence="3">Uncharacterized protein</fullName>
    </submittedName>
</protein>